<proteinExistence type="predicted"/>
<accession>A0A834XWV9</accession>
<gene>
    <name evidence="1" type="ORF">HCN44_004467</name>
</gene>
<comment type="caution">
    <text evidence="1">The sequence shown here is derived from an EMBL/GenBank/DDBJ whole genome shotgun (WGS) entry which is preliminary data.</text>
</comment>
<organism evidence="1 2">
    <name type="scientific">Aphidius gifuensis</name>
    <name type="common">Parasitoid wasp</name>
    <dbReference type="NCBI Taxonomy" id="684658"/>
    <lineage>
        <taxon>Eukaryota</taxon>
        <taxon>Metazoa</taxon>
        <taxon>Ecdysozoa</taxon>
        <taxon>Arthropoda</taxon>
        <taxon>Hexapoda</taxon>
        <taxon>Insecta</taxon>
        <taxon>Pterygota</taxon>
        <taxon>Neoptera</taxon>
        <taxon>Endopterygota</taxon>
        <taxon>Hymenoptera</taxon>
        <taxon>Apocrita</taxon>
        <taxon>Ichneumonoidea</taxon>
        <taxon>Braconidae</taxon>
        <taxon>Aphidiinae</taxon>
        <taxon>Aphidius</taxon>
    </lineage>
</organism>
<keyword evidence="2" id="KW-1185">Reference proteome</keyword>
<evidence type="ECO:0000313" key="1">
    <source>
        <dbReference type="EMBL" id="KAF7994995.1"/>
    </source>
</evidence>
<name>A0A834XWV9_APHGI</name>
<dbReference type="EMBL" id="JACMRX010000002">
    <property type="protein sequence ID" value="KAF7994995.1"/>
    <property type="molecule type" value="Genomic_DNA"/>
</dbReference>
<evidence type="ECO:0000313" key="2">
    <source>
        <dbReference type="Proteomes" id="UP000639338"/>
    </source>
</evidence>
<sequence>MSGVLRNTLRLVGTTKCAPINSTKYLRSMTLTTSRIDSSLLLESNPLHHHESERSRDTQAIQNSTSVWSTIRAAGKNLLLSIFENEEIKTLNIKSFTVSLDSGNIGLITPKIFFGRKE</sequence>
<protein>
    <submittedName>
        <fullName evidence="1">Uncharacterized protein</fullName>
    </submittedName>
</protein>
<dbReference type="AlphaFoldDB" id="A0A834XWV9"/>
<dbReference type="Proteomes" id="UP000639338">
    <property type="component" value="Unassembled WGS sequence"/>
</dbReference>
<reference evidence="1 2" key="1">
    <citation type="submission" date="2020-08" db="EMBL/GenBank/DDBJ databases">
        <title>Aphidius gifuensis genome sequencing and assembly.</title>
        <authorList>
            <person name="Du Z."/>
        </authorList>
    </citation>
    <scope>NUCLEOTIDE SEQUENCE [LARGE SCALE GENOMIC DNA]</scope>
    <source>
        <strain evidence="1">YNYX2018</strain>
        <tissue evidence="1">Adults</tissue>
    </source>
</reference>